<evidence type="ECO:0000256" key="4">
    <source>
        <dbReference type="ARBA" id="ARBA00023136"/>
    </source>
</evidence>
<evidence type="ECO:0000259" key="6">
    <source>
        <dbReference type="Pfam" id="PF04138"/>
    </source>
</evidence>
<keyword evidence="3 5" id="KW-1133">Transmembrane helix</keyword>
<evidence type="ECO:0000313" key="8">
    <source>
        <dbReference type="Proteomes" id="UP001185899"/>
    </source>
</evidence>
<evidence type="ECO:0000256" key="5">
    <source>
        <dbReference type="SAM" id="Phobius"/>
    </source>
</evidence>
<feature type="transmembrane region" description="Helical" evidence="5">
    <location>
        <begin position="98"/>
        <end position="120"/>
    </location>
</feature>
<evidence type="ECO:0000256" key="1">
    <source>
        <dbReference type="ARBA" id="ARBA00004141"/>
    </source>
</evidence>
<comment type="caution">
    <text evidence="7">The sequence shown here is derived from an EMBL/GenBank/DDBJ whole genome shotgun (WGS) entry which is preliminary data.</text>
</comment>
<protein>
    <submittedName>
        <fullName evidence="7">GtrA family protein</fullName>
    </submittedName>
</protein>
<gene>
    <name evidence="7" type="ORF">R3P95_19885</name>
</gene>
<dbReference type="Pfam" id="PF04138">
    <property type="entry name" value="GtrA_DPMS_TM"/>
    <property type="match status" value="1"/>
</dbReference>
<sequence>MSTSLKAPAASGSSGCAPRIRSRMLGESVLAQFTRFVIVGVSSNGVYALLFVALASLGSFTANLAGVAASTVLANELHRRHTFHAAGRVGWFQTQWEAGGLALIGLGLSTASLAAVHILFPAAPTYVQVLVVIAVGGIFGAARFLALRGWVFRPATLASSGSGLAAR</sequence>
<feature type="transmembrane region" description="Helical" evidence="5">
    <location>
        <begin position="29"/>
        <end position="54"/>
    </location>
</feature>
<keyword evidence="4 5" id="KW-0472">Membrane</keyword>
<dbReference type="EMBL" id="JAWLKE010000007">
    <property type="protein sequence ID" value="MDV6232821.1"/>
    <property type="molecule type" value="Genomic_DNA"/>
</dbReference>
<comment type="subcellular location">
    <subcellularLocation>
        <location evidence="1">Membrane</location>
        <topology evidence="1">Multi-pass membrane protein</topology>
    </subcellularLocation>
</comment>
<proteinExistence type="predicted"/>
<evidence type="ECO:0000256" key="3">
    <source>
        <dbReference type="ARBA" id="ARBA00022989"/>
    </source>
</evidence>
<dbReference type="InterPro" id="IPR007267">
    <property type="entry name" value="GtrA_DPMS_TM"/>
</dbReference>
<name>A0ABU4B2W0_9NOCA</name>
<keyword evidence="8" id="KW-1185">Reference proteome</keyword>
<accession>A0ABU4B2W0</accession>
<evidence type="ECO:0000256" key="2">
    <source>
        <dbReference type="ARBA" id="ARBA00022692"/>
    </source>
</evidence>
<reference evidence="7 8" key="1">
    <citation type="submission" date="2023-10" db="EMBL/GenBank/DDBJ databases">
        <title>Development of a sustainable strategy for remediation of hydrocarbon-contaminated territories based on the waste exchange concept.</title>
        <authorList>
            <person name="Krivoruchko A."/>
        </authorList>
    </citation>
    <scope>NUCLEOTIDE SEQUENCE [LARGE SCALE GENOMIC DNA]</scope>
    <source>
        <strain evidence="7 8">IEGM 1322</strain>
    </source>
</reference>
<evidence type="ECO:0000313" key="7">
    <source>
        <dbReference type="EMBL" id="MDV6232821.1"/>
    </source>
</evidence>
<feature type="transmembrane region" description="Helical" evidence="5">
    <location>
        <begin position="60"/>
        <end position="77"/>
    </location>
</feature>
<organism evidence="7 8">
    <name type="scientific">Rhodococcus cercidiphylli</name>
    <dbReference type="NCBI Taxonomy" id="489916"/>
    <lineage>
        <taxon>Bacteria</taxon>
        <taxon>Bacillati</taxon>
        <taxon>Actinomycetota</taxon>
        <taxon>Actinomycetes</taxon>
        <taxon>Mycobacteriales</taxon>
        <taxon>Nocardiaceae</taxon>
        <taxon>Rhodococcus</taxon>
    </lineage>
</organism>
<feature type="transmembrane region" description="Helical" evidence="5">
    <location>
        <begin position="126"/>
        <end position="146"/>
    </location>
</feature>
<keyword evidence="2 5" id="KW-0812">Transmembrane</keyword>
<dbReference type="Proteomes" id="UP001185899">
    <property type="component" value="Unassembled WGS sequence"/>
</dbReference>
<feature type="domain" description="GtrA/DPMS transmembrane" evidence="6">
    <location>
        <begin position="35"/>
        <end position="152"/>
    </location>
</feature>